<dbReference type="EMBL" id="JAMFTS010000002">
    <property type="protein sequence ID" value="KAJ4790849.1"/>
    <property type="molecule type" value="Genomic_DNA"/>
</dbReference>
<keyword evidence="1" id="KW-0479">Metal-binding</keyword>
<feature type="domain" description="FHA" evidence="7">
    <location>
        <begin position="42"/>
        <end position="114"/>
    </location>
</feature>
<dbReference type="PANTHER" id="PTHR12415:SF3">
    <property type="entry name" value="OS04G0403400 PROTEIN"/>
    <property type="match status" value="1"/>
</dbReference>
<dbReference type="InterPro" id="IPR014905">
    <property type="entry name" value="HIRAN"/>
</dbReference>
<protein>
    <submittedName>
        <fullName evidence="8">Forkhead-associated domain-containing protein / FHA domain-containing protein</fullName>
    </submittedName>
</protein>
<dbReference type="CDD" id="cd00060">
    <property type="entry name" value="FHA"/>
    <property type="match status" value="1"/>
</dbReference>
<dbReference type="InterPro" id="IPR010347">
    <property type="entry name" value="Tdp1"/>
</dbReference>
<dbReference type="Pfam" id="PF08797">
    <property type="entry name" value="HIRAN"/>
    <property type="match status" value="1"/>
</dbReference>
<evidence type="ECO:0000256" key="1">
    <source>
        <dbReference type="ARBA" id="ARBA00022723"/>
    </source>
</evidence>
<dbReference type="Pfam" id="PF00498">
    <property type="entry name" value="FHA"/>
    <property type="match status" value="1"/>
</dbReference>
<dbReference type="Gene3D" id="3.30.870.10">
    <property type="entry name" value="Endonuclease Chain A"/>
    <property type="match status" value="2"/>
</dbReference>
<gene>
    <name evidence="8" type="ORF">LUZ62_042095</name>
</gene>
<evidence type="ECO:0000256" key="4">
    <source>
        <dbReference type="PIRSR" id="PIRSR610347-2"/>
    </source>
</evidence>
<feature type="region of interest" description="Disordered" evidence="6">
    <location>
        <begin position="203"/>
        <end position="222"/>
    </location>
</feature>
<dbReference type="InterPro" id="IPR008984">
    <property type="entry name" value="SMAD_FHA_dom_sf"/>
</dbReference>
<evidence type="ECO:0000313" key="9">
    <source>
        <dbReference type="Proteomes" id="UP001140206"/>
    </source>
</evidence>
<dbReference type="AlphaFoldDB" id="A0AAV8FC94"/>
<evidence type="ECO:0000259" key="7">
    <source>
        <dbReference type="PROSITE" id="PS50006"/>
    </source>
</evidence>
<keyword evidence="2" id="KW-0378">Hydrolase</keyword>
<feature type="active site" description="Nucleophile" evidence="3">
    <location>
        <position position="344"/>
    </location>
</feature>
<comment type="caution">
    <text evidence="8">The sequence shown here is derived from an EMBL/GenBank/DDBJ whole genome shotgun (WGS) entry which is preliminary data.</text>
</comment>
<dbReference type="SUPFAM" id="SSF56024">
    <property type="entry name" value="Phospholipase D/nuclease"/>
    <property type="match status" value="2"/>
</dbReference>
<evidence type="ECO:0000256" key="6">
    <source>
        <dbReference type="SAM" id="MobiDB-lite"/>
    </source>
</evidence>
<dbReference type="Gene3D" id="2.60.200.20">
    <property type="match status" value="1"/>
</dbReference>
<dbReference type="Proteomes" id="UP001140206">
    <property type="component" value="Chromosome 2"/>
</dbReference>
<organism evidence="8 9">
    <name type="scientific">Rhynchospora pubera</name>
    <dbReference type="NCBI Taxonomy" id="906938"/>
    <lineage>
        <taxon>Eukaryota</taxon>
        <taxon>Viridiplantae</taxon>
        <taxon>Streptophyta</taxon>
        <taxon>Embryophyta</taxon>
        <taxon>Tracheophyta</taxon>
        <taxon>Spermatophyta</taxon>
        <taxon>Magnoliopsida</taxon>
        <taxon>Liliopsida</taxon>
        <taxon>Poales</taxon>
        <taxon>Cyperaceae</taxon>
        <taxon>Cyperoideae</taxon>
        <taxon>Rhynchosporeae</taxon>
        <taxon>Rhynchospora</taxon>
    </lineage>
</organism>
<feature type="binding site" evidence="4">
    <location>
        <position position="772"/>
    </location>
    <ligand>
        <name>substrate</name>
    </ligand>
</feature>
<accession>A0AAV8FC94</accession>
<evidence type="ECO:0000313" key="8">
    <source>
        <dbReference type="EMBL" id="KAJ4790849.1"/>
    </source>
</evidence>
<evidence type="ECO:0000256" key="3">
    <source>
        <dbReference type="PIRSR" id="PIRSR610347-1"/>
    </source>
</evidence>
<feature type="site" description="Interaction with DNA" evidence="5">
    <location>
        <position position="798"/>
    </location>
</feature>
<sequence length="959" mass="107103">MEEDHLRNSDKKSTSLNVGFFYLRLLGNDLNKLLCLRSDRVYTIGRNPKHCKIVIDSPAISRRHCQILLSRSDCKLRLIDGSFESPRCDPSRIGSKCKVSRVSLNGVFVNGRRLPRGVVAELNVGDLILLCVKKKYGFVVEKIVFSKVNQNVLSDTTVSLRSESLLGQLRSIVSSHDPVSYLRTLRHVDSTIRSADSEKPLNKDVVDKDEISNPSSNREPDLGCRSDGKTFFLNRLTCIDHGVPDQSMGVTLPQLLHPVVTLTQIFIATFTCDVSWFLDYCEIPNQLPITIACHNKERCWSASQDSRTAVPFSSYPNLLLVYPRFPDEIAFGKDRKKHGVACHHPKLIILHRRDTMRVVITSANLVSRQWDHITNTVWWQDFPSRKIANYSSLFGPTEEDKADFGAHLAGFIASLINDIPSQAHWIDLLAKYDFGEATCHLIASVPGVYAQNPSYLKSNYSLCAKQVLNMNSHPGNYLGCVHTSVVGLSHRFGASVDSNGGQFKMLATILGRCRENSSGTVEVILKRNMHIPADANAVSVIIKDKVGNSDGDSILLGFLPKEIAKWVSPLSDSALLSFSAFIYPKETLEAAYAGANTRVQLLLYLSKGPNFDRMTELIHEGLLLASLCSLLALLKRSFGLWRLQEVLSQHKWPESLETEFIYGSSSVGTSVSPDFLAAFSTAAGKKSYNYSDSQESDPEWGRWRAEHELRKPPIKFLFPTIDRVRSGVCGGLLSRYLLCLSEKTWQRLRPMGLFHDAIPYPSHRIGYPMHVKVACRRFQSRADGNSFGWIYCGSHNFSPAAWGQTLHPSPSPLGPKLHICNYELGIVFLYPEHSSSGEARINIDNVKLPFVTPAPKYKPEDRPATPQAMREVFAEAQSLVANLMEEMNEVSEVDDDEDEQIIEVSEEGDEERIYAEMLLGQIDADFGVVDDSDEFKVTGVNYADFGAVDDSDVTSVVKI</sequence>
<proteinExistence type="predicted"/>
<dbReference type="SMART" id="SM00240">
    <property type="entry name" value="FHA"/>
    <property type="match status" value="1"/>
</dbReference>
<evidence type="ECO:0000256" key="2">
    <source>
        <dbReference type="ARBA" id="ARBA00022801"/>
    </source>
</evidence>
<dbReference type="GO" id="GO:0016818">
    <property type="term" value="F:hydrolase activity, acting on acid anhydrides, in phosphorus-containing anhydrides"/>
    <property type="evidence" value="ECO:0007669"/>
    <property type="project" value="InterPro"/>
</dbReference>
<dbReference type="GO" id="GO:0008081">
    <property type="term" value="F:phosphoric diester hydrolase activity"/>
    <property type="evidence" value="ECO:0007669"/>
    <property type="project" value="InterPro"/>
</dbReference>
<evidence type="ECO:0000256" key="5">
    <source>
        <dbReference type="PIRSR" id="PIRSR610347-3"/>
    </source>
</evidence>
<feature type="binding site" evidence="4">
    <location>
        <position position="346"/>
    </location>
    <ligand>
        <name>substrate</name>
    </ligand>
</feature>
<dbReference type="SUPFAM" id="SSF49879">
    <property type="entry name" value="SMAD/FHA domain"/>
    <property type="match status" value="1"/>
</dbReference>
<keyword evidence="9" id="KW-1185">Reference proteome</keyword>
<dbReference type="GO" id="GO:0003676">
    <property type="term" value="F:nucleic acid binding"/>
    <property type="evidence" value="ECO:0007669"/>
    <property type="project" value="InterPro"/>
</dbReference>
<dbReference type="PROSITE" id="PS50006">
    <property type="entry name" value="FHA_DOMAIN"/>
    <property type="match status" value="1"/>
</dbReference>
<feature type="active site" description="Proton donor/acceptor" evidence="3">
    <location>
        <position position="770"/>
    </location>
</feature>
<dbReference type="CDD" id="cd09122">
    <property type="entry name" value="PLDc_Tdp1_1"/>
    <property type="match status" value="1"/>
</dbReference>
<dbReference type="InterPro" id="IPR000253">
    <property type="entry name" value="FHA_dom"/>
</dbReference>
<dbReference type="Pfam" id="PF06087">
    <property type="entry name" value="Tyr-DNA_phospho"/>
    <property type="match status" value="2"/>
</dbReference>
<dbReference type="CDD" id="cd09123">
    <property type="entry name" value="PLDc_Tdp1_2"/>
    <property type="match status" value="1"/>
</dbReference>
<name>A0AAV8FC94_9POAL</name>
<dbReference type="Gene3D" id="3.30.70.2330">
    <property type="match status" value="1"/>
</dbReference>
<dbReference type="GO" id="GO:0008270">
    <property type="term" value="F:zinc ion binding"/>
    <property type="evidence" value="ECO:0007669"/>
    <property type="project" value="InterPro"/>
</dbReference>
<dbReference type="PANTHER" id="PTHR12415">
    <property type="entry name" value="TYROSYL-DNA PHOSPHODIESTERASE 1"/>
    <property type="match status" value="1"/>
</dbReference>
<dbReference type="GO" id="GO:0005634">
    <property type="term" value="C:nucleus"/>
    <property type="evidence" value="ECO:0007669"/>
    <property type="project" value="InterPro"/>
</dbReference>
<dbReference type="GO" id="GO:0006281">
    <property type="term" value="P:DNA repair"/>
    <property type="evidence" value="ECO:0007669"/>
    <property type="project" value="InterPro"/>
</dbReference>
<reference evidence="8" key="1">
    <citation type="submission" date="2022-08" db="EMBL/GenBank/DDBJ databases">
        <authorList>
            <person name="Marques A."/>
        </authorList>
    </citation>
    <scope>NUCLEOTIDE SEQUENCE</scope>
    <source>
        <strain evidence="8">RhyPub2mFocal</strain>
        <tissue evidence="8">Leaves</tissue>
    </source>
</reference>